<dbReference type="InterPro" id="IPR007208">
    <property type="entry name" value="MrpF/PhaF-like"/>
</dbReference>
<evidence type="ECO:0000256" key="1">
    <source>
        <dbReference type="ARBA" id="ARBA00004651"/>
    </source>
</evidence>
<accession>A0ABV9YU23</accession>
<evidence type="ECO:0000256" key="5">
    <source>
        <dbReference type="ARBA" id="ARBA00022692"/>
    </source>
</evidence>
<evidence type="ECO:0000256" key="7">
    <source>
        <dbReference type="ARBA" id="ARBA00023136"/>
    </source>
</evidence>
<reference evidence="11" key="1">
    <citation type="journal article" date="2019" name="Int. J. Syst. Evol. Microbiol.">
        <title>The Global Catalogue of Microorganisms (GCM) 10K type strain sequencing project: providing services to taxonomists for standard genome sequencing and annotation.</title>
        <authorList>
            <consortium name="The Broad Institute Genomics Platform"/>
            <consortium name="The Broad Institute Genome Sequencing Center for Infectious Disease"/>
            <person name="Wu L."/>
            <person name="Ma J."/>
        </authorList>
    </citation>
    <scope>NUCLEOTIDE SEQUENCE [LARGE SCALE GENOMIC DNA]</scope>
    <source>
        <strain evidence="11">CGMCC 4.7093</strain>
    </source>
</reference>
<organism evidence="10 11">
    <name type="scientific">Actinomycetospora atypica</name>
    <dbReference type="NCBI Taxonomy" id="1290095"/>
    <lineage>
        <taxon>Bacteria</taxon>
        <taxon>Bacillati</taxon>
        <taxon>Actinomycetota</taxon>
        <taxon>Actinomycetes</taxon>
        <taxon>Pseudonocardiales</taxon>
        <taxon>Pseudonocardiaceae</taxon>
        <taxon>Actinomycetospora</taxon>
    </lineage>
</organism>
<dbReference type="Proteomes" id="UP001595947">
    <property type="component" value="Unassembled WGS sequence"/>
</dbReference>
<keyword evidence="7 9" id="KW-0472">Membrane</keyword>
<comment type="subcellular location">
    <subcellularLocation>
        <location evidence="1">Cell membrane</location>
        <topology evidence="1">Multi-pass membrane protein</topology>
    </subcellularLocation>
</comment>
<dbReference type="PANTHER" id="PTHR34702">
    <property type="entry name" value="NA(+)/H(+) ANTIPORTER SUBUNIT F1"/>
    <property type="match status" value="1"/>
</dbReference>
<evidence type="ECO:0000256" key="9">
    <source>
        <dbReference type="SAM" id="Phobius"/>
    </source>
</evidence>
<evidence type="ECO:0000256" key="6">
    <source>
        <dbReference type="ARBA" id="ARBA00022989"/>
    </source>
</evidence>
<protein>
    <submittedName>
        <fullName evidence="10">Monovalent cation/H+ antiporter complex subunit F</fullName>
    </submittedName>
</protein>
<dbReference type="EMBL" id="JBHSIV010000036">
    <property type="protein sequence ID" value="MFC5065387.1"/>
    <property type="molecule type" value="Genomic_DNA"/>
</dbReference>
<proteinExistence type="inferred from homology"/>
<keyword evidence="4" id="KW-1003">Cell membrane</keyword>
<comment type="caution">
    <text evidence="10">The sequence shown here is derived from an EMBL/GenBank/DDBJ whole genome shotgun (WGS) entry which is preliminary data.</text>
</comment>
<feature type="transmembrane region" description="Helical" evidence="9">
    <location>
        <begin position="6"/>
        <end position="25"/>
    </location>
</feature>
<dbReference type="PANTHER" id="PTHR34702:SF1">
    <property type="entry name" value="NA(+)_H(+) ANTIPORTER SUBUNIT F"/>
    <property type="match status" value="1"/>
</dbReference>
<keyword evidence="11" id="KW-1185">Reference proteome</keyword>
<dbReference type="Pfam" id="PF04066">
    <property type="entry name" value="MrpF_PhaF"/>
    <property type="match status" value="1"/>
</dbReference>
<feature type="transmembrane region" description="Helical" evidence="9">
    <location>
        <begin position="63"/>
        <end position="85"/>
    </location>
</feature>
<evidence type="ECO:0000256" key="2">
    <source>
        <dbReference type="ARBA" id="ARBA00009212"/>
    </source>
</evidence>
<feature type="transmembrane region" description="Helical" evidence="9">
    <location>
        <begin position="37"/>
        <end position="57"/>
    </location>
</feature>
<dbReference type="RefSeq" id="WP_378038720.1">
    <property type="nucleotide sequence ID" value="NZ_JBHSIV010000036.1"/>
</dbReference>
<evidence type="ECO:0000313" key="11">
    <source>
        <dbReference type="Proteomes" id="UP001595947"/>
    </source>
</evidence>
<evidence type="ECO:0000313" key="10">
    <source>
        <dbReference type="EMBL" id="MFC5065387.1"/>
    </source>
</evidence>
<evidence type="ECO:0000256" key="8">
    <source>
        <dbReference type="SAM" id="MobiDB-lite"/>
    </source>
</evidence>
<comment type="similarity">
    <text evidence="2">Belongs to the CPA3 antiporters (TC 2.A.63) subunit F family.</text>
</comment>
<feature type="region of interest" description="Disordered" evidence="8">
    <location>
        <begin position="87"/>
        <end position="107"/>
    </location>
</feature>
<evidence type="ECO:0000256" key="3">
    <source>
        <dbReference type="ARBA" id="ARBA00022448"/>
    </source>
</evidence>
<gene>
    <name evidence="10" type="ORF">ACFPBZ_24435</name>
</gene>
<keyword evidence="6 9" id="KW-1133">Transmembrane helix</keyword>
<keyword evidence="5 9" id="KW-0812">Transmembrane</keyword>
<evidence type="ECO:0000256" key="4">
    <source>
        <dbReference type="ARBA" id="ARBA00022475"/>
    </source>
</evidence>
<keyword evidence="3" id="KW-0813">Transport</keyword>
<name>A0ABV9YU23_9PSEU</name>
<sequence length="107" mass="10892">MSDVASVLVVVALGVLGLSLLLVLVRFVRGPSALDRLVALDAVVAVIMCGLMAQVALTRDSAIVPTIVAVSLVGFLGSSTVARFVGRRNEGRTARQTPTGSGGGDES</sequence>